<feature type="region of interest" description="Disordered" evidence="10">
    <location>
        <begin position="1"/>
        <end position="22"/>
    </location>
</feature>
<dbReference type="EC" id="7.1.3.1" evidence="9"/>
<feature type="site" description="Determinant of potassium independence" evidence="9">
    <location>
        <position position="575"/>
    </location>
</feature>
<feature type="transmembrane region" description="Helical" evidence="9">
    <location>
        <begin position="211"/>
        <end position="228"/>
    </location>
</feature>
<evidence type="ECO:0000256" key="4">
    <source>
        <dbReference type="ARBA" id="ARBA00022842"/>
    </source>
</evidence>
<evidence type="ECO:0000256" key="6">
    <source>
        <dbReference type="ARBA" id="ARBA00022989"/>
    </source>
</evidence>
<organism evidence="11 12">
    <name type="scientific">Georgenia soli</name>
    <dbReference type="NCBI Taxonomy" id="638953"/>
    <lineage>
        <taxon>Bacteria</taxon>
        <taxon>Bacillati</taxon>
        <taxon>Actinomycetota</taxon>
        <taxon>Actinomycetes</taxon>
        <taxon>Micrococcales</taxon>
        <taxon>Bogoriellaceae</taxon>
        <taxon>Georgenia</taxon>
    </lineage>
</organism>
<feature type="transmembrane region" description="Helical" evidence="9">
    <location>
        <begin position="581"/>
        <end position="601"/>
    </location>
</feature>
<feature type="transmembrane region" description="Helical" evidence="9">
    <location>
        <begin position="234"/>
        <end position="253"/>
    </location>
</feature>
<feature type="transmembrane region" description="Helical" evidence="9">
    <location>
        <begin position="376"/>
        <end position="399"/>
    </location>
</feature>
<feature type="transmembrane region" description="Helical" evidence="9">
    <location>
        <begin position="621"/>
        <end position="646"/>
    </location>
</feature>
<evidence type="ECO:0000256" key="7">
    <source>
        <dbReference type="ARBA" id="ARBA00023065"/>
    </source>
</evidence>
<evidence type="ECO:0000313" key="12">
    <source>
        <dbReference type="Proteomes" id="UP000222106"/>
    </source>
</evidence>
<sequence length="928" mass="97069">MPRGTSGTGTRPGGAPPGRTPRAPVLLAVVPLLLLLAGCAGGAPGAGAAPEHRGEINLVLPDLGATTVLGGIRGTTVLWLGLVVCAVGLASGLAASVQLRRLPDHPSMRAVAELIYTTCKAYLVQQGRFLMLLWTFIAAVIVTYFGVLVALPWGRVAVVVAFSLVGMAGSYSVAWFGIRVNTLANSRTAFASLAGRPLPVHRIPMRSGMSIGMVLISLELGTMLVILLLLPADIAGACFIGFAIGESLGAAALRIAGGIFTKIADIGSDLMKIAFKIKEDDARNPGVIADCTGDNAGDSVGPSADGFETYGVTGVALVTFVLLAVEDPAVQAVLLVWIFTVRIAMVVTSGVAYLVNDAITRAKFFRADRLNFETPLTALMRLTSVLSVAATYAVAWAVLAPSTPDGLWWKLATIVSFGTVAGAVIPDLVRAFTSTGSRHVREIVKSSRQGGASLNILSGLVAGNFSAFWLGIVVVALTGGAYLVSLQGLDALMLAPAVFAFGLVAFGFLSLGPVTIAVDSYGPVTDNAQSVYELSMIEEIDGVEEEIRREHGFEVRWDRGKQMLEENDGAGNTFKATAKPVLIGTAVVGATTMIFSIIMALTDGLTTDLDKLSLMHPPFLLGLITGGAVIYWFTGASIQAVTTGAYRALEFIRRTIRIDDEATRASAEDSRRVVEICTQYAQKGMLNMFLGVFFATLAFAFLEPYFFIGYLISIAVFGLYQAIFMANAGGAWDNAKKIVEVDLHAKGTALHDATIVGDTVGDPYKDTSSVALNPVIKFTTLFGLLAVELAVSLTAQGLHTLVLVLSAAFFVVMVVFVLRSFYGMRIRTSLAGDGPDLAGEGVPLHDDGARAAGGDGALPAAHPAAYDGHLSPTPGRAGPAGVAATDGAPASDGPSASDGRAGTRHDEPPRTRGAVRRERADAGKGEQR</sequence>
<dbReference type="PANTHER" id="PTHR31998">
    <property type="entry name" value="K(+)-INSENSITIVE PYROPHOSPHATE-ENERGIZED PROTON PUMP"/>
    <property type="match status" value="1"/>
</dbReference>
<feature type="region of interest" description="Disordered" evidence="10">
    <location>
        <begin position="841"/>
        <end position="928"/>
    </location>
</feature>
<dbReference type="HAMAP" id="MF_01129">
    <property type="entry name" value="PPase_energized_pump"/>
    <property type="match status" value="1"/>
</dbReference>
<accession>A0A2A9EPJ7</accession>
<feature type="transmembrane region" description="Helical" evidence="9">
    <location>
        <begin position="157"/>
        <end position="178"/>
    </location>
</feature>
<feature type="transmembrane region" description="Helical" evidence="9">
    <location>
        <begin position="708"/>
        <end position="728"/>
    </location>
</feature>
<feature type="transmembrane region" description="Helical" evidence="9">
    <location>
        <begin position="129"/>
        <end position="151"/>
    </location>
</feature>
<evidence type="ECO:0000256" key="10">
    <source>
        <dbReference type="SAM" id="MobiDB-lite"/>
    </source>
</evidence>
<feature type="transmembrane region" description="Helical" evidence="9">
    <location>
        <begin position="77"/>
        <end position="99"/>
    </location>
</feature>
<comment type="similarity">
    <text evidence="9">Belongs to the H(+)-translocating pyrophosphatase (TC 3.A.10) family. K(+)-insensitive subfamily.</text>
</comment>
<dbReference type="InterPro" id="IPR004131">
    <property type="entry name" value="PPase-energised_H-pump"/>
</dbReference>
<evidence type="ECO:0000313" key="11">
    <source>
        <dbReference type="EMBL" id="PFG40160.1"/>
    </source>
</evidence>
<keyword evidence="3 9" id="KW-0812">Transmembrane</keyword>
<keyword evidence="9" id="KW-0375">Hydrogen ion transport</keyword>
<comment type="subunit">
    <text evidence="9">Homodimer.</text>
</comment>
<feature type="transmembrane region" description="Helical" evidence="9">
    <location>
        <begin position="307"/>
        <end position="325"/>
    </location>
</feature>
<dbReference type="AlphaFoldDB" id="A0A2A9EPJ7"/>
<comment type="caution">
    <text evidence="11">The sequence shown here is derived from an EMBL/GenBank/DDBJ whole genome shotgun (WGS) entry which is preliminary data.</text>
</comment>
<evidence type="ECO:0000256" key="2">
    <source>
        <dbReference type="ARBA" id="ARBA00022448"/>
    </source>
</evidence>
<dbReference type="NCBIfam" id="NF001950">
    <property type="entry name" value="PRK00733.1-1"/>
    <property type="match status" value="1"/>
</dbReference>
<comment type="cofactor">
    <cofactor evidence="9">
        <name>Mg(2+)</name>
        <dbReference type="ChEBI" id="CHEBI:18420"/>
    </cofactor>
</comment>
<comment type="subcellular location">
    <subcellularLocation>
        <location evidence="9">Cell membrane</location>
        <topology evidence="9">Multi-pass membrane protein</topology>
    </subcellularLocation>
    <subcellularLocation>
        <location evidence="1">Endomembrane system</location>
        <topology evidence="1">Multi-pass membrane protein</topology>
    </subcellularLocation>
</comment>
<feature type="compositionally biased region" description="Low complexity" evidence="10">
    <location>
        <begin position="857"/>
        <end position="868"/>
    </location>
</feature>
<feature type="transmembrane region" description="Helical" evidence="9">
    <location>
        <begin position="775"/>
        <end position="795"/>
    </location>
</feature>
<feature type="compositionally biased region" description="Basic and acidic residues" evidence="10">
    <location>
        <begin position="901"/>
        <end position="928"/>
    </location>
</feature>
<dbReference type="GO" id="GO:0004427">
    <property type="term" value="F:inorganic diphosphate phosphatase activity"/>
    <property type="evidence" value="ECO:0007669"/>
    <property type="project" value="UniProtKB-UniRule"/>
</dbReference>
<feature type="compositionally biased region" description="Gly residues" evidence="10">
    <location>
        <begin position="1"/>
        <end position="12"/>
    </location>
</feature>
<dbReference type="EMBL" id="PDJI01000004">
    <property type="protein sequence ID" value="PFG40160.1"/>
    <property type="molecule type" value="Genomic_DNA"/>
</dbReference>
<evidence type="ECO:0000256" key="9">
    <source>
        <dbReference type="HAMAP-Rule" id="MF_01129"/>
    </source>
</evidence>
<dbReference type="GO" id="GO:0009678">
    <property type="term" value="F:diphosphate hydrolysis-driven proton transmembrane transporter activity"/>
    <property type="evidence" value="ECO:0007669"/>
    <property type="project" value="UniProtKB-UniRule"/>
</dbReference>
<comment type="function">
    <text evidence="9">Proton pump that utilizes the energy of pyrophosphate hydrolysis as the driving force for proton movement across the membrane. Generates a proton motive force.</text>
</comment>
<keyword evidence="12" id="KW-1185">Reference proteome</keyword>
<keyword evidence="7 9" id="KW-0406">Ion transport</keyword>
<reference evidence="11 12" key="1">
    <citation type="submission" date="2017-10" db="EMBL/GenBank/DDBJ databases">
        <title>Sequencing the genomes of 1000 actinobacteria strains.</title>
        <authorList>
            <person name="Klenk H.-P."/>
        </authorList>
    </citation>
    <scope>NUCLEOTIDE SEQUENCE [LARGE SCALE GENOMIC DNA]</scope>
    <source>
        <strain evidence="11 12">DSM 21838</strain>
    </source>
</reference>
<feature type="transmembrane region" description="Helical" evidence="9">
    <location>
        <begin position="801"/>
        <end position="822"/>
    </location>
</feature>
<protein>
    <recommendedName>
        <fullName evidence="9">K(+)-insensitive pyrophosphate-energized proton pump</fullName>
        <ecNumber evidence="9">7.1.3.1</ecNumber>
    </recommendedName>
    <alternativeName>
        <fullName evidence="9">Membrane-bound proton-translocating pyrophosphatase</fullName>
    </alternativeName>
    <alternativeName>
        <fullName evidence="9">Pyrophosphate-energized inorganic pyrophosphatase</fullName>
        <shortName evidence="9">H(+)-PPase</shortName>
    </alternativeName>
</protein>
<dbReference type="GO" id="GO:0000287">
    <property type="term" value="F:magnesium ion binding"/>
    <property type="evidence" value="ECO:0007669"/>
    <property type="project" value="UniProtKB-UniRule"/>
</dbReference>
<feature type="transmembrane region" description="Helical" evidence="9">
    <location>
        <begin position="491"/>
        <end position="511"/>
    </location>
</feature>
<keyword evidence="9" id="KW-1003">Cell membrane</keyword>
<feature type="transmembrane region" description="Helical" evidence="9">
    <location>
        <begin position="331"/>
        <end position="355"/>
    </location>
</feature>
<feature type="transmembrane region" description="Helical" evidence="9">
    <location>
        <begin position="685"/>
        <end position="702"/>
    </location>
</feature>
<feature type="transmembrane region" description="Helical" evidence="9">
    <location>
        <begin position="411"/>
        <end position="433"/>
    </location>
</feature>
<comment type="caution">
    <text evidence="9">Lacks conserved residue(s) required for the propagation of feature annotation.</text>
</comment>
<evidence type="ECO:0000256" key="3">
    <source>
        <dbReference type="ARBA" id="ARBA00022692"/>
    </source>
</evidence>
<keyword evidence="2 9" id="KW-0813">Transport</keyword>
<keyword evidence="5 9" id="KW-1278">Translocase</keyword>
<dbReference type="Proteomes" id="UP000222106">
    <property type="component" value="Unassembled WGS sequence"/>
</dbReference>
<keyword evidence="4 9" id="KW-0460">Magnesium</keyword>
<feature type="transmembrane region" description="Helical" evidence="9">
    <location>
        <begin position="454"/>
        <end position="485"/>
    </location>
</feature>
<evidence type="ECO:0000256" key="5">
    <source>
        <dbReference type="ARBA" id="ARBA00022967"/>
    </source>
</evidence>
<keyword evidence="8 9" id="KW-0472">Membrane</keyword>
<comment type="catalytic activity">
    <reaction evidence="9">
        <text>diphosphate + H2O + H(+)(in) = 2 phosphate + 2 H(+)(out)</text>
        <dbReference type="Rhea" id="RHEA:13973"/>
        <dbReference type="ChEBI" id="CHEBI:15377"/>
        <dbReference type="ChEBI" id="CHEBI:15378"/>
        <dbReference type="ChEBI" id="CHEBI:33019"/>
        <dbReference type="ChEBI" id="CHEBI:43474"/>
        <dbReference type="EC" id="7.1.3.1"/>
    </reaction>
</comment>
<keyword evidence="6 9" id="KW-1133">Transmembrane helix</keyword>
<name>A0A2A9EPJ7_9MICO</name>
<evidence type="ECO:0000256" key="1">
    <source>
        <dbReference type="ARBA" id="ARBA00004127"/>
    </source>
</evidence>
<proteinExistence type="inferred from homology"/>
<gene>
    <name evidence="9" type="primary">hppA</name>
    <name evidence="11" type="ORF">ATJ97_2681</name>
</gene>
<dbReference type="GO" id="GO:0012505">
    <property type="term" value="C:endomembrane system"/>
    <property type="evidence" value="ECO:0007669"/>
    <property type="project" value="UniProtKB-SubCell"/>
</dbReference>
<dbReference type="Pfam" id="PF03030">
    <property type="entry name" value="H_PPase"/>
    <property type="match status" value="1"/>
</dbReference>
<evidence type="ECO:0000256" key="8">
    <source>
        <dbReference type="ARBA" id="ARBA00023136"/>
    </source>
</evidence>
<dbReference type="GO" id="GO:0005886">
    <property type="term" value="C:plasma membrane"/>
    <property type="evidence" value="ECO:0007669"/>
    <property type="project" value="UniProtKB-SubCell"/>
</dbReference>